<evidence type="ECO:0000313" key="1">
    <source>
        <dbReference type="EMBL" id="VDD94235.1"/>
    </source>
</evidence>
<reference evidence="1 2" key="2">
    <citation type="submission" date="2018-10" db="EMBL/GenBank/DDBJ databases">
        <authorList>
            <consortium name="Pathogen Informatics"/>
        </authorList>
    </citation>
    <scope>NUCLEOTIDE SEQUENCE [LARGE SCALE GENOMIC DNA]</scope>
</reference>
<dbReference type="InterPro" id="IPR036444">
    <property type="entry name" value="PLipase_A2_dom_sf"/>
</dbReference>
<accession>A0A0N4VFP9</accession>
<evidence type="ECO:0000313" key="2">
    <source>
        <dbReference type="Proteomes" id="UP000274131"/>
    </source>
</evidence>
<gene>
    <name evidence="1" type="ORF">EVEC_LOCUS8986</name>
</gene>
<dbReference type="GO" id="GO:0050482">
    <property type="term" value="P:arachidonate secretion"/>
    <property type="evidence" value="ECO:0007669"/>
    <property type="project" value="InterPro"/>
</dbReference>
<dbReference type="EMBL" id="UXUI01009737">
    <property type="protein sequence ID" value="VDD94235.1"/>
    <property type="molecule type" value="Genomic_DNA"/>
</dbReference>
<name>A0A0N4VFP9_ENTVE</name>
<protein>
    <submittedName>
        <fullName evidence="3">Phospholipase A(2)</fullName>
    </submittedName>
</protein>
<keyword evidence="2" id="KW-1185">Reference proteome</keyword>
<sequence length="115" mass="13536">MFIVVDQMQLYLMILSAIRIPSIIATEYYCGPNDNLFTQLISKLFTTPCNQEAIKFLCIFYWISKDTIEISVNFCCLQHDRCYGDCGLTQRECDDYFCECLREIPSNFYCKLVFQ</sequence>
<dbReference type="OrthoDB" id="5821692at2759"/>
<dbReference type="GO" id="GO:0004623">
    <property type="term" value="F:phospholipase A2 activity"/>
    <property type="evidence" value="ECO:0007669"/>
    <property type="project" value="InterPro"/>
</dbReference>
<dbReference type="SUPFAM" id="SSF48619">
    <property type="entry name" value="Phospholipase A2, PLA2"/>
    <property type="match status" value="1"/>
</dbReference>
<dbReference type="AlphaFoldDB" id="A0A0N4VFP9"/>
<dbReference type="GO" id="GO:0006644">
    <property type="term" value="P:phospholipid metabolic process"/>
    <property type="evidence" value="ECO:0007669"/>
    <property type="project" value="InterPro"/>
</dbReference>
<reference evidence="3" key="1">
    <citation type="submission" date="2017-02" db="UniProtKB">
        <authorList>
            <consortium name="WormBaseParasite"/>
        </authorList>
    </citation>
    <scope>IDENTIFICATION</scope>
</reference>
<proteinExistence type="predicted"/>
<dbReference type="WBParaSite" id="EVEC_0000957501-mRNA-1">
    <property type="protein sequence ID" value="EVEC_0000957501-mRNA-1"/>
    <property type="gene ID" value="EVEC_0000957501"/>
</dbReference>
<evidence type="ECO:0000313" key="3">
    <source>
        <dbReference type="WBParaSite" id="EVEC_0000957501-mRNA-1"/>
    </source>
</evidence>
<organism evidence="3">
    <name type="scientific">Enterobius vermicularis</name>
    <name type="common">Human pinworm</name>
    <dbReference type="NCBI Taxonomy" id="51028"/>
    <lineage>
        <taxon>Eukaryota</taxon>
        <taxon>Metazoa</taxon>
        <taxon>Ecdysozoa</taxon>
        <taxon>Nematoda</taxon>
        <taxon>Chromadorea</taxon>
        <taxon>Rhabditida</taxon>
        <taxon>Spirurina</taxon>
        <taxon>Oxyuridomorpha</taxon>
        <taxon>Oxyuroidea</taxon>
        <taxon>Oxyuridae</taxon>
        <taxon>Enterobius</taxon>
    </lineage>
</organism>
<dbReference type="Proteomes" id="UP000274131">
    <property type="component" value="Unassembled WGS sequence"/>
</dbReference>